<sequence length="169" mass="18889">MHNLNEASEQPDKRQDATPEVFWQTVQEKLKGITPKKLRGGFLVLIGYLLSPLCWWNDLVFNLPVAYFFGYVCGLFSGKLFTPGLIAGYWLSNIIGILLMQLGTADMLQEQPKEQNLKKELLMGIGSSTVYTLVILALVQLKILDVPAIFSDLKSIDLSSLLQLVTLKS</sequence>
<organism evidence="2 3">
    <name type="scientific">Trichocoleus desertorum GB2-A4</name>
    <dbReference type="NCBI Taxonomy" id="2933944"/>
    <lineage>
        <taxon>Bacteria</taxon>
        <taxon>Bacillati</taxon>
        <taxon>Cyanobacteriota</taxon>
        <taxon>Cyanophyceae</taxon>
        <taxon>Leptolyngbyales</taxon>
        <taxon>Trichocoleusaceae</taxon>
        <taxon>Trichocoleus</taxon>
    </lineage>
</organism>
<evidence type="ECO:0000313" key="2">
    <source>
        <dbReference type="EMBL" id="MEP0820773.1"/>
    </source>
</evidence>
<keyword evidence="1" id="KW-0472">Membrane</keyword>
<feature type="transmembrane region" description="Helical" evidence="1">
    <location>
        <begin position="121"/>
        <end position="141"/>
    </location>
</feature>
<comment type="caution">
    <text evidence="2">The sequence shown here is derived from an EMBL/GenBank/DDBJ whole genome shotgun (WGS) entry which is preliminary data.</text>
</comment>
<keyword evidence="1" id="KW-0812">Transmembrane</keyword>
<dbReference type="Pfam" id="PF25937">
    <property type="entry name" value="DUF7980"/>
    <property type="match status" value="1"/>
</dbReference>
<dbReference type="InterPro" id="IPR058286">
    <property type="entry name" value="DUF7980"/>
</dbReference>
<keyword evidence="1" id="KW-1133">Transmembrane helix</keyword>
<dbReference type="RefSeq" id="WP_242017148.1">
    <property type="nucleotide sequence ID" value="NZ_JAMPKM010000044.1"/>
</dbReference>
<dbReference type="Proteomes" id="UP001464891">
    <property type="component" value="Unassembled WGS sequence"/>
</dbReference>
<feature type="transmembrane region" description="Helical" evidence="1">
    <location>
        <begin position="80"/>
        <end position="100"/>
    </location>
</feature>
<dbReference type="EMBL" id="JAMPKM010000044">
    <property type="protein sequence ID" value="MEP0820773.1"/>
    <property type="molecule type" value="Genomic_DNA"/>
</dbReference>
<gene>
    <name evidence="2" type="ORF">NC998_27175</name>
</gene>
<proteinExistence type="predicted"/>
<accession>A0ABV0JG56</accession>
<reference evidence="2 3" key="1">
    <citation type="submission" date="2022-04" db="EMBL/GenBank/DDBJ databases">
        <title>Positive selection, recombination, and allopatry shape intraspecific diversity of widespread and dominant cyanobacteria.</title>
        <authorList>
            <person name="Wei J."/>
            <person name="Shu W."/>
            <person name="Hu C."/>
        </authorList>
    </citation>
    <scope>NUCLEOTIDE SEQUENCE [LARGE SCALE GENOMIC DNA]</scope>
    <source>
        <strain evidence="2 3">GB2-A4</strain>
    </source>
</reference>
<keyword evidence="3" id="KW-1185">Reference proteome</keyword>
<name>A0ABV0JG56_9CYAN</name>
<feature type="transmembrane region" description="Helical" evidence="1">
    <location>
        <begin position="40"/>
        <end position="60"/>
    </location>
</feature>
<evidence type="ECO:0000256" key="1">
    <source>
        <dbReference type="SAM" id="Phobius"/>
    </source>
</evidence>
<protein>
    <submittedName>
        <fullName evidence="2">Uncharacterized protein</fullName>
    </submittedName>
</protein>
<evidence type="ECO:0000313" key="3">
    <source>
        <dbReference type="Proteomes" id="UP001464891"/>
    </source>
</evidence>